<organism evidence="2 3">
    <name type="scientific">Nocardioides alpinus</name>
    <dbReference type="NCBI Taxonomy" id="748909"/>
    <lineage>
        <taxon>Bacteria</taxon>
        <taxon>Bacillati</taxon>
        <taxon>Actinomycetota</taxon>
        <taxon>Actinomycetes</taxon>
        <taxon>Propionibacteriales</taxon>
        <taxon>Nocardioidaceae</taxon>
        <taxon>Nocardioides</taxon>
    </lineage>
</organism>
<dbReference type="Proteomes" id="UP000199113">
    <property type="component" value="Unassembled WGS sequence"/>
</dbReference>
<dbReference type="STRING" id="748909.SAMN05192575_10322"/>
<protein>
    <submittedName>
        <fullName evidence="2">Uncharacterized protein</fullName>
    </submittedName>
</protein>
<gene>
    <name evidence="2" type="ORF">SAMN05192575_10322</name>
</gene>
<name>A0A1I0XWT6_9ACTN</name>
<evidence type="ECO:0000313" key="3">
    <source>
        <dbReference type="Proteomes" id="UP000199113"/>
    </source>
</evidence>
<evidence type="ECO:0000313" key="2">
    <source>
        <dbReference type="EMBL" id="SFB04618.1"/>
    </source>
</evidence>
<dbReference type="AlphaFoldDB" id="A0A1I0XWT6"/>
<dbReference type="EMBL" id="FOKC01000003">
    <property type="protein sequence ID" value="SFB04618.1"/>
    <property type="molecule type" value="Genomic_DNA"/>
</dbReference>
<evidence type="ECO:0000256" key="1">
    <source>
        <dbReference type="SAM" id="MobiDB-lite"/>
    </source>
</evidence>
<proteinExistence type="predicted"/>
<sequence>MNKAVLHSLTEPEGNLVREAEPAALRELDEDQLLELQTRVQRARTKYMKIYRRGASASVSEVGGRGKSFARNQRARDKAEVFETVLAQVSRQVSVVARQTATELRAERIAEARAARSAGPSSTGGATGPASVPSGRRAATKTTGGVKRDASSQAQGVRRQAARDAR</sequence>
<feature type="region of interest" description="Disordered" evidence="1">
    <location>
        <begin position="111"/>
        <end position="166"/>
    </location>
</feature>
<feature type="compositionally biased region" description="Low complexity" evidence="1">
    <location>
        <begin position="115"/>
        <end position="131"/>
    </location>
</feature>
<reference evidence="2" key="1">
    <citation type="submission" date="2016-10" db="EMBL/GenBank/DDBJ databases">
        <authorList>
            <person name="de Groot N.N."/>
        </authorList>
    </citation>
    <scope>NUCLEOTIDE SEQUENCE [LARGE SCALE GENOMIC DNA]</scope>
    <source>
        <strain evidence="2">CGMCC 1.10697</strain>
    </source>
</reference>
<accession>A0A1I0XWT6</accession>
<dbReference type="RefSeq" id="WP_198554270.1">
    <property type="nucleotide sequence ID" value="NZ_FOKC01000003.1"/>
</dbReference>